<gene>
    <name evidence="2" type="ORF">SAMN04515668_4430</name>
</gene>
<evidence type="ECO:0000313" key="3">
    <source>
        <dbReference type="Proteomes" id="UP000199029"/>
    </source>
</evidence>
<keyword evidence="3" id="KW-1185">Reference proteome</keyword>
<accession>A0A1I6BEH7</accession>
<feature type="signal peptide" evidence="1">
    <location>
        <begin position="1"/>
        <end position="24"/>
    </location>
</feature>
<feature type="chain" id="PRO_5011459456" evidence="1">
    <location>
        <begin position="25"/>
        <end position="153"/>
    </location>
</feature>
<sequence length="153" mass="17347">MFRFIPAFAFVGVLLWQGPVLGQAAPTTSGYTKSERYLDRPAAGDVRCRQDIARATKDLQHGRRVFCWPKPFSFTYVPQYAAELAEVCRRHGVRFEYEQISDETSPGFTDGCYGAVMDRALTRQFGKGFRARWIAQADSLFQARHPAARSSTR</sequence>
<dbReference type="AlphaFoldDB" id="A0A1I6BEH7"/>
<protein>
    <submittedName>
        <fullName evidence="2">Uncharacterized protein</fullName>
    </submittedName>
</protein>
<dbReference type="RefSeq" id="WP_092678377.1">
    <property type="nucleotide sequence ID" value="NZ_FOXS01000008.1"/>
</dbReference>
<proteinExistence type="predicted"/>
<keyword evidence="1" id="KW-0732">Signal</keyword>
<dbReference type="OrthoDB" id="834994at2"/>
<organism evidence="2 3">
    <name type="scientific">Hymenobacter arizonensis</name>
    <name type="common">Siccationidurans arizonensis</name>
    <dbReference type="NCBI Taxonomy" id="1227077"/>
    <lineage>
        <taxon>Bacteria</taxon>
        <taxon>Pseudomonadati</taxon>
        <taxon>Bacteroidota</taxon>
        <taxon>Cytophagia</taxon>
        <taxon>Cytophagales</taxon>
        <taxon>Hymenobacteraceae</taxon>
        <taxon>Hymenobacter</taxon>
    </lineage>
</organism>
<evidence type="ECO:0000313" key="2">
    <source>
        <dbReference type="EMBL" id="SFQ79343.1"/>
    </source>
</evidence>
<evidence type="ECO:0000256" key="1">
    <source>
        <dbReference type="SAM" id="SignalP"/>
    </source>
</evidence>
<name>A0A1I6BEH7_HYMAR</name>
<dbReference type="EMBL" id="FOXS01000008">
    <property type="protein sequence ID" value="SFQ79343.1"/>
    <property type="molecule type" value="Genomic_DNA"/>
</dbReference>
<dbReference type="Proteomes" id="UP000199029">
    <property type="component" value="Unassembled WGS sequence"/>
</dbReference>
<reference evidence="3" key="1">
    <citation type="submission" date="2016-10" db="EMBL/GenBank/DDBJ databases">
        <authorList>
            <person name="Varghese N."/>
            <person name="Submissions S."/>
        </authorList>
    </citation>
    <scope>NUCLEOTIDE SEQUENCE [LARGE SCALE GENOMIC DNA]</scope>
    <source>
        <strain evidence="3">OR362-8,ATCC BAA-1266,JCM 13504</strain>
    </source>
</reference>